<reference evidence="1 2" key="1">
    <citation type="submission" date="2014-12" db="EMBL/GenBank/DDBJ databases">
        <title>Frankia sp. BMG5.1 draft genome.</title>
        <authorList>
            <person name="Gtari M."/>
            <person name="Ghodhbane-Gtari F."/>
            <person name="Nouioui I."/>
            <person name="Ktari A."/>
            <person name="Hezbri K."/>
            <person name="Mimouni W."/>
            <person name="Sbissi I."/>
            <person name="Ayari A."/>
            <person name="Yamanaka T."/>
            <person name="Normand P."/>
            <person name="Tisa L.S."/>
            <person name="Boudabous A."/>
        </authorList>
    </citation>
    <scope>NUCLEOTIDE SEQUENCE [LARGE SCALE GENOMIC DNA]</scope>
    <source>
        <strain evidence="1 2">BMG5.1</strain>
    </source>
</reference>
<keyword evidence="2" id="KW-1185">Reference proteome</keyword>
<name>A0ABR5F6P4_9ACTN</name>
<dbReference type="RefSeq" id="WP_235433325.1">
    <property type="nucleotide sequence ID" value="NZ_JWIO01000005.1"/>
</dbReference>
<accession>A0ABR5F6P4</accession>
<evidence type="ECO:0000313" key="1">
    <source>
        <dbReference type="EMBL" id="KLL12399.1"/>
    </source>
</evidence>
<comment type="caution">
    <text evidence="1">The sequence shown here is derived from an EMBL/GenBank/DDBJ whole genome shotgun (WGS) entry which is preliminary data.</text>
</comment>
<dbReference type="EMBL" id="JWIO01000005">
    <property type="protein sequence ID" value="KLL12399.1"/>
    <property type="molecule type" value="Genomic_DNA"/>
</dbReference>
<evidence type="ECO:0000313" key="2">
    <source>
        <dbReference type="Proteomes" id="UP000035425"/>
    </source>
</evidence>
<sequence length="91" mass="10210">MTTMMRVSPETRERVLRVAAEDFGGASADETVRRLLDEHWQRKAVAAMDRFRAQDPGGWAEYLAEGRAWSAVDAPVADAAWDADEVWDESV</sequence>
<proteinExistence type="predicted"/>
<dbReference type="Proteomes" id="UP000035425">
    <property type="component" value="Unassembled WGS sequence"/>
</dbReference>
<organism evidence="1 2">
    <name type="scientific">Protofrankia coriariae</name>
    <dbReference type="NCBI Taxonomy" id="1562887"/>
    <lineage>
        <taxon>Bacteria</taxon>
        <taxon>Bacillati</taxon>
        <taxon>Actinomycetota</taxon>
        <taxon>Actinomycetes</taxon>
        <taxon>Frankiales</taxon>
        <taxon>Frankiaceae</taxon>
        <taxon>Protofrankia</taxon>
    </lineage>
</organism>
<protein>
    <submittedName>
        <fullName evidence="1">Uncharacterized protein</fullName>
    </submittedName>
</protein>
<gene>
    <name evidence="1" type="ORF">FrCorBMG51_05205</name>
</gene>